<dbReference type="InterPro" id="IPR000415">
    <property type="entry name" value="Nitroreductase-like"/>
</dbReference>
<reference evidence="1 2" key="1">
    <citation type="journal article" date="2019" name="Int. J. Syst. Evol. Microbiol.">
        <title>The Global Catalogue of Microorganisms (GCM) 10K type strain sequencing project: providing services to taxonomists for standard genome sequencing and annotation.</title>
        <authorList>
            <consortium name="The Broad Institute Genomics Platform"/>
            <consortium name="The Broad Institute Genome Sequencing Center for Infectious Disease"/>
            <person name="Wu L."/>
            <person name="Ma J."/>
        </authorList>
    </citation>
    <scope>NUCLEOTIDE SEQUENCE [LARGE SCALE GENOMIC DNA]</scope>
    <source>
        <strain evidence="1 2">JCM 15933</strain>
    </source>
</reference>
<dbReference type="InterPro" id="IPR050627">
    <property type="entry name" value="Nitroreductase/BluB"/>
</dbReference>
<dbReference type="NCBIfam" id="NF047509">
    <property type="entry name" value="Rv3131_FMN_oxido"/>
    <property type="match status" value="1"/>
</dbReference>
<name>A0ABN2B9P4_9ACTN</name>
<protein>
    <submittedName>
        <fullName evidence="1">NAD(P)H nitroreductase</fullName>
    </submittedName>
</protein>
<dbReference type="PANTHER" id="PTHR23026:SF123">
    <property type="entry name" value="NAD(P)H NITROREDUCTASE RV3131-RELATED"/>
    <property type="match status" value="1"/>
</dbReference>
<organism evidence="1 2">
    <name type="scientific">Dactylosporangium maewongense</name>
    <dbReference type="NCBI Taxonomy" id="634393"/>
    <lineage>
        <taxon>Bacteria</taxon>
        <taxon>Bacillati</taxon>
        <taxon>Actinomycetota</taxon>
        <taxon>Actinomycetes</taxon>
        <taxon>Micromonosporales</taxon>
        <taxon>Micromonosporaceae</taxon>
        <taxon>Dactylosporangium</taxon>
    </lineage>
</organism>
<dbReference type="EMBL" id="BAAAQD010000013">
    <property type="protein sequence ID" value="GAA1535289.1"/>
    <property type="molecule type" value="Genomic_DNA"/>
</dbReference>
<dbReference type="Proteomes" id="UP001501470">
    <property type="component" value="Unassembled WGS sequence"/>
</dbReference>
<comment type="caution">
    <text evidence="1">The sequence shown here is derived from an EMBL/GenBank/DDBJ whole genome shotgun (WGS) entry which is preliminary data.</text>
</comment>
<evidence type="ECO:0000313" key="2">
    <source>
        <dbReference type="Proteomes" id="UP001501470"/>
    </source>
</evidence>
<keyword evidence="2" id="KW-1185">Reference proteome</keyword>
<dbReference type="PANTHER" id="PTHR23026">
    <property type="entry name" value="NADPH NITROREDUCTASE"/>
    <property type="match status" value="1"/>
</dbReference>
<dbReference type="Gene3D" id="3.40.109.10">
    <property type="entry name" value="NADH Oxidase"/>
    <property type="match status" value="1"/>
</dbReference>
<dbReference type="RefSeq" id="WP_344505848.1">
    <property type="nucleotide sequence ID" value="NZ_BAAAQD010000013.1"/>
</dbReference>
<proteinExistence type="predicted"/>
<dbReference type="SUPFAM" id="SSF55469">
    <property type="entry name" value="FMN-dependent nitroreductase-like"/>
    <property type="match status" value="2"/>
</dbReference>
<accession>A0ABN2B9P4</accession>
<gene>
    <name evidence="1" type="ORF">GCM10009827_061930</name>
</gene>
<sequence>MVTVRHTEPDAAIRVEAVSRILARAAVTALRAPSIWNTQPWRWRIEHDVAVLRADRRRQLDPIDPEGRLLTVSCGAALHHACVALAAEGAAVVVDRLPRDDDPDLLATLRYAGRLQPSSPAQRLRHAIQARRTDRRPFDVRPVPEHIADRLRAAARHAGADMHLVRPQDLTAVAVAAGHAAAAERADPAYRAELDRWTGARLAAGEGVPHDTTAAVGARPVPIRDFTGVDEGPSIYSGAEPVDRAASYGVIVTDVDEPAAWLVAGEALSAVLLTATAERLATSAMSDLVEVRSARDLLRRMLGDVAHPVIGVRIGVPAPGALPPHSPRRPAAETVEVVGELMVDG</sequence>
<evidence type="ECO:0000313" key="1">
    <source>
        <dbReference type="EMBL" id="GAA1535289.1"/>
    </source>
</evidence>